<dbReference type="Pfam" id="PF03466">
    <property type="entry name" value="LysR_substrate"/>
    <property type="match status" value="1"/>
</dbReference>
<evidence type="ECO:0000256" key="1">
    <source>
        <dbReference type="ARBA" id="ARBA00004496"/>
    </source>
</evidence>
<evidence type="ECO:0000256" key="6">
    <source>
        <dbReference type="ARBA" id="ARBA00022605"/>
    </source>
</evidence>
<evidence type="ECO:0000256" key="3">
    <source>
        <dbReference type="ARBA" id="ARBA00019365"/>
    </source>
</evidence>
<keyword evidence="11" id="KW-0486">Methionine biosynthesis</keyword>
<dbReference type="Gene3D" id="3.40.190.10">
    <property type="entry name" value="Periplasmic binding protein-like II"/>
    <property type="match status" value="1"/>
</dbReference>
<sequence length="310" mass="34093">MSKSILELRHLRTLQAIEQTGSLSRAADVLCITQSAVSHQVKALEDWFGEELVYKQGGQSRFSVVGQRLLQLAGQVLGQVDQAELDILQMKQGAGGPLRVAVECHTCFDWLMPSMDVYRNRWPEVELDIVSGFHADPVGLLHKGDAELAIVSELCEEEGIVSFPLFRFEMVGLVPVDSKLAKRAYLKPTDFAGETLLTYPVPDDMLDVIKHFLMPAGVQVKRRSSELTVALLQLVASKRGLSALPAWAVKGYVDRGYVAQVPLGRKGLMSTLYAALPKAIAGKHYTADFVAVMREVCARELDGIELLGDD</sequence>
<keyword evidence="10" id="KW-0804">Transcription</keyword>
<evidence type="ECO:0000256" key="11">
    <source>
        <dbReference type="ARBA" id="ARBA00023167"/>
    </source>
</evidence>
<dbReference type="PANTHER" id="PTHR30126:SF25">
    <property type="entry name" value="HTH-TYPE TRANSCRIPTIONAL REGULATOR METR"/>
    <property type="match status" value="1"/>
</dbReference>
<dbReference type="EMBL" id="CP053084">
    <property type="protein sequence ID" value="QJR29727.1"/>
    <property type="molecule type" value="Genomic_DNA"/>
</dbReference>
<dbReference type="PROSITE" id="PS50931">
    <property type="entry name" value="HTH_LYSR"/>
    <property type="match status" value="1"/>
</dbReference>
<dbReference type="InterPro" id="IPR000847">
    <property type="entry name" value="LysR_HTH_N"/>
</dbReference>
<dbReference type="InterPro" id="IPR036390">
    <property type="entry name" value="WH_DNA-bd_sf"/>
</dbReference>
<organism evidence="13 14">
    <name type="scientific">Limnobacter profundi</name>
    <dbReference type="NCBI Taxonomy" id="2732163"/>
    <lineage>
        <taxon>Bacteria</taxon>
        <taxon>Pseudomonadati</taxon>
        <taxon>Pseudomonadota</taxon>
        <taxon>Betaproteobacteria</taxon>
        <taxon>Burkholderiales</taxon>
        <taxon>Burkholderiaceae</taxon>
        <taxon>Limnobacter</taxon>
    </lineage>
</organism>
<evidence type="ECO:0000313" key="14">
    <source>
        <dbReference type="Proteomes" id="UP000501130"/>
    </source>
</evidence>
<evidence type="ECO:0000256" key="5">
    <source>
        <dbReference type="ARBA" id="ARBA00022491"/>
    </source>
</evidence>
<feature type="domain" description="HTH lysR-type" evidence="12">
    <location>
        <begin position="6"/>
        <end position="63"/>
    </location>
</feature>
<dbReference type="InterPro" id="IPR005119">
    <property type="entry name" value="LysR_subst-bd"/>
</dbReference>
<evidence type="ECO:0000256" key="2">
    <source>
        <dbReference type="ARBA" id="ARBA00009437"/>
    </source>
</evidence>
<dbReference type="InterPro" id="IPR036388">
    <property type="entry name" value="WH-like_DNA-bd_sf"/>
</dbReference>
<keyword evidence="9" id="KW-0010">Activator</keyword>
<name>A0ABX6N5Q5_9BURK</name>
<keyword evidence="6" id="KW-0028">Amino-acid biosynthesis</keyword>
<dbReference type="PRINTS" id="PR00039">
    <property type="entry name" value="HTHLYSR"/>
</dbReference>
<evidence type="ECO:0000256" key="10">
    <source>
        <dbReference type="ARBA" id="ARBA00023163"/>
    </source>
</evidence>
<dbReference type="SUPFAM" id="SSF46785">
    <property type="entry name" value="Winged helix' DNA-binding domain"/>
    <property type="match status" value="1"/>
</dbReference>
<comment type="subcellular location">
    <subcellularLocation>
        <location evidence="1">Cytoplasm</location>
    </subcellularLocation>
</comment>
<keyword evidence="14" id="KW-1185">Reference proteome</keyword>
<keyword evidence="8" id="KW-0238">DNA-binding</keyword>
<dbReference type="Proteomes" id="UP000501130">
    <property type="component" value="Chromosome"/>
</dbReference>
<reference evidence="13 14" key="1">
    <citation type="submission" date="2020-05" db="EMBL/GenBank/DDBJ databases">
        <title>Compete genome of Limnobacter sp. SAORIC-580.</title>
        <authorList>
            <person name="Song J."/>
            <person name="Cho J.-C."/>
        </authorList>
    </citation>
    <scope>NUCLEOTIDE SEQUENCE [LARGE SCALE GENOMIC DNA]</scope>
    <source>
        <strain evidence="13 14">SAORIC-580</strain>
    </source>
</reference>
<comment type="similarity">
    <text evidence="2">Belongs to the LysR transcriptional regulatory family.</text>
</comment>
<evidence type="ECO:0000256" key="4">
    <source>
        <dbReference type="ARBA" id="ARBA00022490"/>
    </source>
</evidence>
<keyword evidence="7" id="KW-0805">Transcription regulation</keyword>
<dbReference type="PANTHER" id="PTHR30126">
    <property type="entry name" value="HTH-TYPE TRANSCRIPTIONAL REGULATOR"/>
    <property type="match status" value="1"/>
</dbReference>
<dbReference type="CDD" id="cd08441">
    <property type="entry name" value="PBP2_MetR"/>
    <property type="match status" value="1"/>
</dbReference>
<dbReference type="RefSeq" id="WP_171099260.1">
    <property type="nucleotide sequence ID" value="NZ_CP053084.1"/>
</dbReference>
<evidence type="ECO:0000259" key="12">
    <source>
        <dbReference type="PROSITE" id="PS50931"/>
    </source>
</evidence>
<dbReference type="InterPro" id="IPR037406">
    <property type="entry name" value="MetR_PBP2"/>
</dbReference>
<dbReference type="Pfam" id="PF00126">
    <property type="entry name" value="HTH_1"/>
    <property type="match status" value="1"/>
</dbReference>
<evidence type="ECO:0000256" key="7">
    <source>
        <dbReference type="ARBA" id="ARBA00023015"/>
    </source>
</evidence>
<evidence type="ECO:0000256" key="9">
    <source>
        <dbReference type="ARBA" id="ARBA00023159"/>
    </source>
</evidence>
<dbReference type="Gene3D" id="1.10.10.10">
    <property type="entry name" value="Winged helix-like DNA-binding domain superfamily/Winged helix DNA-binding domain"/>
    <property type="match status" value="1"/>
</dbReference>
<evidence type="ECO:0000313" key="13">
    <source>
        <dbReference type="EMBL" id="QJR29727.1"/>
    </source>
</evidence>
<accession>A0ABX6N5Q5</accession>
<keyword evidence="4" id="KW-0963">Cytoplasm</keyword>
<keyword evidence="5" id="KW-0678">Repressor</keyword>
<dbReference type="SUPFAM" id="SSF53850">
    <property type="entry name" value="Periplasmic binding protein-like II"/>
    <property type="match status" value="1"/>
</dbReference>
<protein>
    <recommendedName>
        <fullName evidence="3">HTH-type transcriptional regulator MetR</fullName>
    </recommendedName>
</protein>
<gene>
    <name evidence="13" type="ORF">HKT17_08385</name>
</gene>
<proteinExistence type="inferred from homology"/>
<evidence type="ECO:0000256" key="8">
    <source>
        <dbReference type="ARBA" id="ARBA00023125"/>
    </source>
</evidence>